<dbReference type="EMBL" id="CP043450">
    <property type="protein sequence ID" value="QEM11440.1"/>
    <property type="molecule type" value="Genomic_DNA"/>
</dbReference>
<feature type="modified residue" description="4-aspartylphosphate" evidence="2">
    <location>
        <position position="65"/>
    </location>
</feature>
<evidence type="ECO:0000313" key="4">
    <source>
        <dbReference type="EMBL" id="QEM11440.1"/>
    </source>
</evidence>
<proteinExistence type="predicted"/>
<sequence>MNYTKPERVLVIDDESINNFIAQSILKKYYPDINVKCCLSAQEGLDFLHKLKADGYSLPEYIFLDLNMRVMDGWDFLDEYIASGYSPEGTRIVILSSSVFKHDADRAMAYNVVFDFISKPLSPEHLHKLFNAE</sequence>
<dbReference type="Pfam" id="PF00072">
    <property type="entry name" value="Response_reg"/>
    <property type="match status" value="1"/>
</dbReference>
<dbReference type="Gene3D" id="3.40.50.2300">
    <property type="match status" value="1"/>
</dbReference>
<evidence type="ECO:0000259" key="3">
    <source>
        <dbReference type="PROSITE" id="PS50110"/>
    </source>
</evidence>
<dbReference type="InterPro" id="IPR001789">
    <property type="entry name" value="Sig_transdc_resp-reg_receiver"/>
</dbReference>
<dbReference type="SUPFAM" id="SSF52172">
    <property type="entry name" value="CheY-like"/>
    <property type="match status" value="1"/>
</dbReference>
<reference evidence="4" key="1">
    <citation type="submission" date="2019-08" db="EMBL/GenBank/DDBJ databases">
        <title>Comparative genome analysis confer to the adaptation heavy metal polluted environment.</title>
        <authorList>
            <person name="Li Y."/>
        </authorList>
    </citation>
    <scope>NUCLEOTIDE SEQUENCE [LARGE SCALE GENOMIC DNA]</scope>
    <source>
        <strain evidence="4">P1</strain>
    </source>
</reference>
<accession>A0A5C1I2A5</accession>
<feature type="domain" description="Response regulatory" evidence="3">
    <location>
        <begin position="8"/>
        <end position="133"/>
    </location>
</feature>
<dbReference type="InterPro" id="IPR050595">
    <property type="entry name" value="Bact_response_regulator"/>
</dbReference>
<keyword evidence="5" id="KW-1185">Reference proteome</keyword>
<dbReference type="CDD" id="cd17546">
    <property type="entry name" value="REC_hyHK_CKI1_RcsC-like"/>
    <property type="match status" value="1"/>
</dbReference>
<evidence type="ECO:0000256" key="2">
    <source>
        <dbReference type="PROSITE-ProRule" id="PRU00169"/>
    </source>
</evidence>
<evidence type="ECO:0000313" key="5">
    <source>
        <dbReference type="Proteomes" id="UP000251402"/>
    </source>
</evidence>
<organism evidence="4 5">
    <name type="scientific">Mucilaginibacter rubeus</name>
    <dbReference type="NCBI Taxonomy" id="2027860"/>
    <lineage>
        <taxon>Bacteria</taxon>
        <taxon>Pseudomonadati</taxon>
        <taxon>Bacteroidota</taxon>
        <taxon>Sphingobacteriia</taxon>
        <taxon>Sphingobacteriales</taxon>
        <taxon>Sphingobacteriaceae</taxon>
        <taxon>Mucilaginibacter</taxon>
    </lineage>
</organism>
<protein>
    <submittedName>
        <fullName evidence="4">Response regulator</fullName>
    </submittedName>
</protein>
<dbReference type="Proteomes" id="UP000251402">
    <property type="component" value="Chromosome"/>
</dbReference>
<dbReference type="AlphaFoldDB" id="A0A5C1I2A5"/>
<dbReference type="OrthoDB" id="1121174at2"/>
<dbReference type="GO" id="GO:0000160">
    <property type="term" value="P:phosphorelay signal transduction system"/>
    <property type="evidence" value="ECO:0007669"/>
    <property type="project" value="InterPro"/>
</dbReference>
<gene>
    <name evidence="4" type="ORF">DEO27_015870</name>
</gene>
<dbReference type="SMART" id="SM00448">
    <property type="entry name" value="REC"/>
    <property type="match status" value="1"/>
</dbReference>
<dbReference type="KEGG" id="mrub:DEO27_015870"/>
<dbReference type="PANTHER" id="PTHR44591:SF3">
    <property type="entry name" value="RESPONSE REGULATORY DOMAIN-CONTAINING PROTEIN"/>
    <property type="match status" value="1"/>
</dbReference>
<dbReference type="InterPro" id="IPR011006">
    <property type="entry name" value="CheY-like_superfamily"/>
</dbReference>
<evidence type="ECO:0000256" key="1">
    <source>
        <dbReference type="ARBA" id="ARBA00022553"/>
    </source>
</evidence>
<dbReference type="RefSeq" id="WP_112573978.1">
    <property type="nucleotide sequence ID" value="NZ_CP043450.1"/>
</dbReference>
<name>A0A5C1I2A5_9SPHI</name>
<dbReference type="PANTHER" id="PTHR44591">
    <property type="entry name" value="STRESS RESPONSE REGULATOR PROTEIN 1"/>
    <property type="match status" value="1"/>
</dbReference>
<keyword evidence="1 2" id="KW-0597">Phosphoprotein</keyword>
<dbReference type="PROSITE" id="PS50110">
    <property type="entry name" value="RESPONSE_REGULATORY"/>
    <property type="match status" value="1"/>
</dbReference>